<evidence type="ECO:0000256" key="1">
    <source>
        <dbReference type="ARBA" id="ARBA00022679"/>
    </source>
</evidence>
<feature type="domain" description="Nucleotidyl transferase" evidence="3">
    <location>
        <begin position="9"/>
        <end position="131"/>
    </location>
</feature>
<dbReference type="InterPro" id="IPR050065">
    <property type="entry name" value="GlmU-like"/>
</dbReference>
<name>A0A940YKG4_9BURK</name>
<gene>
    <name evidence="4" type="ORF">KAK06_23425</name>
</gene>
<dbReference type="EMBL" id="JAGQDE010000044">
    <property type="protein sequence ID" value="MBQ0961908.1"/>
    <property type="molecule type" value="Genomic_DNA"/>
</dbReference>
<dbReference type="SUPFAM" id="SSF53448">
    <property type="entry name" value="Nucleotide-diphospho-sugar transferases"/>
    <property type="match status" value="1"/>
</dbReference>
<dbReference type="GO" id="GO:0016779">
    <property type="term" value="F:nucleotidyltransferase activity"/>
    <property type="evidence" value="ECO:0007669"/>
    <property type="project" value="UniProtKB-KW"/>
</dbReference>
<evidence type="ECO:0000313" key="5">
    <source>
        <dbReference type="Proteomes" id="UP000678374"/>
    </source>
</evidence>
<accession>A0A940YKG4</accession>
<protein>
    <submittedName>
        <fullName evidence="4">Nucleotidyltransferase family protein</fullName>
    </submittedName>
</protein>
<dbReference type="RefSeq" id="WP_210804590.1">
    <property type="nucleotide sequence ID" value="NZ_JAGQDE010000044.1"/>
</dbReference>
<dbReference type="InterPro" id="IPR005835">
    <property type="entry name" value="NTP_transferase_dom"/>
</dbReference>
<keyword evidence="1" id="KW-0808">Transferase</keyword>
<dbReference type="Gene3D" id="3.90.550.10">
    <property type="entry name" value="Spore Coat Polysaccharide Biosynthesis Protein SpsA, Chain A"/>
    <property type="match status" value="1"/>
</dbReference>
<dbReference type="PANTHER" id="PTHR43584:SF8">
    <property type="entry name" value="N-ACETYLMURAMATE ALPHA-1-PHOSPHATE URIDYLYLTRANSFERASE"/>
    <property type="match status" value="1"/>
</dbReference>
<dbReference type="PANTHER" id="PTHR43584">
    <property type="entry name" value="NUCLEOTIDYL TRANSFERASE"/>
    <property type="match status" value="1"/>
</dbReference>
<evidence type="ECO:0000259" key="3">
    <source>
        <dbReference type="Pfam" id="PF00483"/>
    </source>
</evidence>
<reference evidence="4" key="1">
    <citation type="submission" date="2021-04" db="EMBL/GenBank/DDBJ databases">
        <title>The genome sequence of Ideonella sp. 4Y11.</title>
        <authorList>
            <person name="Liu Y."/>
        </authorList>
    </citation>
    <scope>NUCLEOTIDE SEQUENCE</scope>
    <source>
        <strain evidence="4">4Y11</strain>
    </source>
</reference>
<dbReference type="NCBIfam" id="NF045761">
    <property type="entry name" value="NAMPUrTaseMurU"/>
    <property type="match status" value="1"/>
</dbReference>
<organism evidence="4 5">
    <name type="scientific">Ideonella aquatica</name>
    <dbReference type="NCBI Taxonomy" id="2824119"/>
    <lineage>
        <taxon>Bacteria</taxon>
        <taxon>Pseudomonadati</taxon>
        <taxon>Pseudomonadota</taxon>
        <taxon>Betaproteobacteria</taxon>
        <taxon>Burkholderiales</taxon>
        <taxon>Sphaerotilaceae</taxon>
        <taxon>Ideonella</taxon>
    </lineage>
</organism>
<evidence type="ECO:0000256" key="2">
    <source>
        <dbReference type="ARBA" id="ARBA00022695"/>
    </source>
</evidence>
<dbReference type="InterPro" id="IPR029044">
    <property type="entry name" value="Nucleotide-diphossugar_trans"/>
</dbReference>
<dbReference type="InterPro" id="IPR054790">
    <property type="entry name" value="MurU"/>
</dbReference>
<sequence>MSPAAPLRALILAAGRGERMRPLTDTCPKPLLPVRGQPLIAHHLQALARAGVREVVINTAWLEAQFPATLGDGSRWGLRIHYSMEGQAYGGALETAGGIATALPWLAPRGDEPFWVVSGDIWCPDFGFEASHAERFAASDDDAGLWVVPNPGFNARGDFALQGDRLSRDEPRPWTYANLALCRPRLVDGVAPGTRAALGPLLFASAARGRLGGQVLSGAWENVGTPEQLAALQRLSAPAPG</sequence>
<keyword evidence="5" id="KW-1185">Reference proteome</keyword>
<comment type="caution">
    <text evidence="4">The sequence shown here is derived from an EMBL/GenBank/DDBJ whole genome shotgun (WGS) entry which is preliminary data.</text>
</comment>
<dbReference type="CDD" id="cd06422">
    <property type="entry name" value="NTP_transferase_like_1"/>
    <property type="match status" value="1"/>
</dbReference>
<dbReference type="Pfam" id="PF00483">
    <property type="entry name" value="NTP_transferase"/>
    <property type="match status" value="1"/>
</dbReference>
<proteinExistence type="predicted"/>
<dbReference type="AlphaFoldDB" id="A0A940YKG4"/>
<dbReference type="Proteomes" id="UP000678374">
    <property type="component" value="Unassembled WGS sequence"/>
</dbReference>
<evidence type="ECO:0000313" key="4">
    <source>
        <dbReference type="EMBL" id="MBQ0961908.1"/>
    </source>
</evidence>
<keyword evidence="2" id="KW-0548">Nucleotidyltransferase</keyword>